<keyword evidence="3" id="KW-0436">Ligase</keyword>
<dbReference type="Proteomes" id="UP001327093">
    <property type="component" value="Unassembled WGS sequence"/>
</dbReference>
<dbReference type="RefSeq" id="WP_324269507.1">
    <property type="nucleotide sequence ID" value="NZ_JAWLNX010000037.1"/>
</dbReference>
<dbReference type="InterPro" id="IPR045851">
    <property type="entry name" value="AMP-bd_C_sf"/>
</dbReference>
<evidence type="ECO:0000259" key="2">
    <source>
        <dbReference type="Pfam" id="PF13193"/>
    </source>
</evidence>
<dbReference type="Gene3D" id="3.40.50.12780">
    <property type="entry name" value="N-terminal domain of ligase-like"/>
    <property type="match status" value="1"/>
</dbReference>
<dbReference type="InterPro" id="IPR042099">
    <property type="entry name" value="ANL_N_sf"/>
</dbReference>
<name>A0ABU6AKI2_9PSEU</name>
<dbReference type="InterPro" id="IPR020845">
    <property type="entry name" value="AMP-binding_CS"/>
</dbReference>
<protein>
    <submittedName>
        <fullName evidence="3">Long-chain-fatty-acid--CoA ligase</fullName>
        <ecNumber evidence="3">6.2.1.3</ecNumber>
    </submittedName>
</protein>
<reference evidence="3 4" key="1">
    <citation type="submission" date="2023-10" db="EMBL/GenBank/DDBJ databases">
        <title>Saccharopolyspora sp. nov., isolated from mangrove soil.</title>
        <authorList>
            <person name="Lu Y."/>
            <person name="Liu W."/>
        </authorList>
    </citation>
    <scope>NUCLEOTIDE SEQUENCE [LARGE SCALE GENOMIC DNA]</scope>
    <source>
        <strain evidence="3 4">S2-29</strain>
    </source>
</reference>
<dbReference type="InterPro" id="IPR050237">
    <property type="entry name" value="ATP-dep_AMP-bd_enzyme"/>
</dbReference>
<dbReference type="Pfam" id="PF00501">
    <property type="entry name" value="AMP-binding"/>
    <property type="match status" value="1"/>
</dbReference>
<evidence type="ECO:0000259" key="1">
    <source>
        <dbReference type="Pfam" id="PF00501"/>
    </source>
</evidence>
<dbReference type="InterPro" id="IPR000873">
    <property type="entry name" value="AMP-dep_synth/lig_dom"/>
</dbReference>
<dbReference type="EC" id="6.2.1.3" evidence="3"/>
<gene>
    <name evidence="3" type="ORF">R4I43_32245</name>
</gene>
<dbReference type="Gene3D" id="3.30.300.30">
    <property type="match status" value="1"/>
</dbReference>
<keyword evidence="4" id="KW-1185">Reference proteome</keyword>
<organism evidence="3 4">
    <name type="scientific">Saccharopolyspora mangrovi</name>
    <dbReference type="NCBI Taxonomy" id="3082379"/>
    <lineage>
        <taxon>Bacteria</taxon>
        <taxon>Bacillati</taxon>
        <taxon>Actinomycetota</taxon>
        <taxon>Actinomycetes</taxon>
        <taxon>Pseudonocardiales</taxon>
        <taxon>Pseudonocardiaceae</taxon>
        <taxon>Saccharopolyspora</taxon>
    </lineage>
</organism>
<comment type="caution">
    <text evidence="3">The sequence shown here is derived from an EMBL/GenBank/DDBJ whole genome shotgun (WGS) entry which is preliminary data.</text>
</comment>
<feature type="domain" description="AMP-binding enzyme C-terminal" evidence="2">
    <location>
        <begin position="451"/>
        <end position="527"/>
    </location>
</feature>
<dbReference type="GO" id="GO:0004467">
    <property type="term" value="F:long-chain fatty acid-CoA ligase activity"/>
    <property type="evidence" value="ECO:0007669"/>
    <property type="project" value="UniProtKB-EC"/>
</dbReference>
<dbReference type="NCBIfam" id="NF004837">
    <property type="entry name" value="PRK06187.1"/>
    <property type="match status" value="1"/>
</dbReference>
<dbReference type="EMBL" id="JAWLNX010000037">
    <property type="protein sequence ID" value="MEB3372082.1"/>
    <property type="molecule type" value="Genomic_DNA"/>
</dbReference>
<feature type="domain" description="AMP-dependent synthetase/ligase" evidence="1">
    <location>
        <begin position="37"/>
        <end position="401"/>
    </location>
</feature>
<dbReference type="InterPro" id="IPR025110">
    <property type="entry name" value="AMP-bd_C"/>
</dbReference>
<sequence>MTAAIPHRTMSGPITLNGEVTMSGLAGAGMTISDQLARHARKIPDEIALRHGEVSHSYAEFDERVTRLANALRERGLGEGDRYAVATVNHLETIEAFVAGARIGAICVPINFRLVADEIAYALNDSGASAVITDSALAEGVAQARLQAPETRFALVIGRGDAGAESVAFEDALAGASAERVEVDVDLSSPAFIMYTSGTTGRPKGAVLTHHNLLMHTFSLLVHNGVSEDDRVYLVGVPLFHIAGVSGLMGPLLRGGRIVLSSSGQFDPRETVALLARERISGCFFVPAQWQAICSLPDVAEYDLSALRRISWGAAPASTTLLRQIMETFPQAELSTVFGQTECSPVTTALRGEDAIRKIGSVGTPMLNVEVRVVDDEMNDVARGEVGEIVYRGPTVMREYWNKPEETAEAFRGGWFHSGDLVRQDDEGYLYVVDRKKDMIISGGENIYCAEVEEALSGHPKIGEVALIGVPDPRWGEAPLAVIAPRDPADPPTDEDVETWCRARLAGYKRPRQIRLVEQLPRNPSGKVLKTTLRAEYRD</sequence>
<dbReference type="PROSITE" id="PS00455">
    <property type="entry name" value="AMP_BINDING"/>
    <property type="match status" value="1"/>
</dbReference>
<dbReference type="SUPFAM" id="SSF56801">
    <property type="entry name" value="Acetyl-CoA synthetase-like"/>
    <property type="match status" value="1"/>
</dbReference>
<dbReference type="CDD" id="cd17631">
    <property type="entry name" value="FACL_FadD13-like"/>
    <property type="match status" value="1"/>
</dbReference>
<dbReference type="PANTHER" id="PTHR43767">
    <property type="entry name" value="LONG-CHAIN-FATTY-ACID--COA LIGASE"/>
    <property type="match status" value="1"/>
</dbReference>
<dbReference type="PANTHER" id="PTHR43767:SF1">
    <property type="entry name" value="NONRIBOSOMAL PEPTIDE SYNTHASE PES1 (EUROFUNG)-RELATED"/>
    <property type="match status" value="1"/>
</dbReference>
<evidence type="ECO:0000313" key="4">
    <source>
        <dbReference type="Proteomes" id="UP001327093"/>
    </source>
</evidence>
<accession>A0ABU6AKI2</accession>
<proteinExistence type="predicted"/>
<dbReference type="Pfam" id="PF13193">
    <property type="entry name" value="AMP-binding_C"/>
    <property type="match status" value="1"/>
</dbReference>
<evidence type="ECO:0000313" key="3">
    <source>
        <dbReference type="EMBL" id="MEB3372082.1"/>
    </source>
</evidence>